<proteinExistence type="predicted"/>
<accession>A0A5B0EKS1</accession>
<evidence type="ECO:0000313" key="3">
    <source>
        <dbReference type="Proteomes" id="UP000323856"/>
    </source>
</evidence>
<dbReference type="OrthoDB" id="9757917at2"/>
<dbReference type="EMBL" id="VOBL01000005">
    <property type="protein sequence ID" value="KAA0977939.1"/>
    <property type="molecule type" value="Genomic_DNA"/>
</dbReference>
<evidence type="ECO:0000313" key="2">
    <source>
        <dbReference type="EMBL" id="KAA0977939.1"/>
    </source>
</evidence>
<dbReference type="InterPro" id="IPR027417">
    <property type="entry name" value="P-loop_NTPase"/>
</dbReference>
<reference evidence="2 3" key="1">
    <citation type="submission" date="2019-07" db="EMBL/GenBank/DDBJ databases">
        <title>Analysis of the biochemical properties, biological activity and biotechnological potential of siderophores and biosurfactants produced by Antarctic psychrotolerant bacteria.</title>
        <authorList>
            <person name="Styczynski M."/>
            <person name="Krucon T."/>
            <person name="Decewicz P."/>
            <person name="Dziewit L."/>
        </authorList>
    </citation>
    <scope>NUCLEOTIDE SEQUENCE [LARGE SCALE GENOMIC DNA]</scope>
    <source>
        <strain evidence="2 3">ANT_H27</strain>
    </source>
</reference>
<keyword evidence="2" id="KW-0378">Hydrolase</keyword>
<keyword evidence="2" id="KW-0547">Nucleotide-binding</keyword>
<keyword evidence="2" id="KW-0347">Helicase</keyword>
<keyword evidence="2" id="KW-0067">ATP-binding</keyword>
<feature type="region of interest" description="Disordered" evidence="1">
    <location>
        <begin position="1261"/>
        <end position="1294"/>
    </location>
</feature>
<dbReference type="RefSeq" id="WP_149619104.1">
    <property type="nucleotide sequence ID" value="NZ_VOBL01000005.1"/>
</dbReference>
<feature type="compositionally biased region" description="Low complexity" evidence="1">
    <location>
        <begin position="245"/>
        <end position="267"/>
    </location>
</feature>
<feature type="region of interest" description="Disordered" evidence="1">
    <location>
        <begin position="237"/>
        <end position="295"/>
    </location>
</feature>
<feature type="compositionally biased region" description="Basic residues" evidence="1">
    <location>
        <begin position="277"/>
        <end position="287"/>
    </location>
</feature>
<protein>
    <submittedName>
        <fullName evidence="2">DNA helicase</fullName>
    </submittedName>
</protein>
<feature type="compositionally biased region" description="Basic and acidic residues" evidence="1">
    <location>
        <begin position="1271"/>
        <end position="1281"/>
    </location>
</feature>
<name>A0A5B0EKS1_9MICC</name>
<dbReference type="GO" id="GO:0004386">
    <property type="term" value="F:helicase activity"/>
    <property type="evidence" value="ECO:0007669"/>
    <property type="project" value="UniProtKB-KW"/>
</dbReference>
<dbReference type="SUPFAM" id="SSF52540">
    <property type="entry name" value="P-loop containing nucleoside triphosphate hydrolases"/>
    <property type="match status" value="1"/>
</dbReference>
<evidence type="ECO:0000256" key="1">
    <source>
        <dbReference type="SAM" id="MobiDB-lite"/>
    </source>
</evidence>
<feature type="compositionally biased region" description="Polar residues" evidence="1">
    <location>
        <begin position="1283"/>
        <end position="1294"/>
    </location>
</feature>
<dbReference type="Proteomes" id="UP000323856">
    <property type="component" value="Unassembled WGS sequence"/>
</dbReference>
<organism evidence="2 3">
    <name type="scientific">Paeniglutamicibacter gangotriensis</name>
    <dbReference type="NCBI Taxonomy" id="254787"/>
    <lineage>
        <taxon>Bacteria</taxon>
        <taxon>Bacillati</taxon>
        <taxon>Actinomycetota</taxon>
        <taxon>Actinomycetes</taxon>
        <taxon>Micrococcales</taxon>
        <taxon>Micrococcaceae</taxon>
        <taxon>Paeniglutamicibacter</taxon>
    </lineage>
</organism>
<gene>
    <name evidence="2" type="ORF">FQ154_06695</name>
</gene>
<dbReference type="Gene3D" id="3.40.50.300">
    <property type="entry name" value="P-loop containing nucleotide triphosphate hydrolases"/>
    <property type="match status" value="2"/>
</dbReference>
<sequence length="1294" mass="140336">MVTEHQQHSDEMVSTWVDSLGPGVGTDTLLRFAPSVSNSIDITHAHPSGLAQFLAGRRTRLSTLLRDSDAYDSARRTADALRSKIRELWDERGIDVGYLSAGLSNWRAVHEGRSEQFNAPIMLGRIVLSVRDDQDDFEIQLMGRAEFSPALLRYFKRQHRLEIDTEAINSAAYSIARFDPTRAMDALRSQVAEVSGMVVAHRLLISTFADLADPADPGSIDLSHPVLGTLFEKELNRESTDAADSSAPGATPSGTSSTTAAKPAATTDTEPRIGTGTRRKSAATHPRRTSDDRDPADELLLLDADESQQAALDLIEAGESVAISAPAGSGQTQTALNAAAVLAAKGKRVLVVAERRSTAEEFVARFDELELAGTALLLSPEDDPDELRKLLTRAILRNERATEPSLGKLHAALRDHRHALLEHVHSLHSMRARWGCSPYQAMQELARLTSLTPAPATTVRLKRSVLDSITNRASTAAKLKRAAELGAFIKASESSPWYGARLRNKRDTDTALDLVSGLQRDLPILRDHMLKVAEHSEIRLADSYNKWGEQLDLLVAVRSSLDKFESDIFDKSVEDLISATASSSWRRERGIEMSSMTRSRLRKVAKDYVRPGVHVADLQTALEAVQEQHLSWHHHATSQRHPMVPAGLLDVNAGYQDAGSRLDKLAMLLPAAAGERLRDEPIAALLATMSALLEHKGELDQLPERTLITEQLAEHGLGELIDDFRARNIAPDAVGSELDLAWWQSALEAMISGDDFLAMNDGEKLRKLEAEYRLADSAHVSSGASRLRWALAKGWKAALADHRAASRELRALLKDGEPAVADLMSLGDSLLNSLCPIWVGSPLLIPAIVPADLDFDAVILLDADSLSLRSVLGSISRSKQVIAFGDTMMGAPHRFEVSVDPTAHTRVEPAPISAMESLAGVLPLLRFSTAYRGIDEGLTESLSHDFYAGSLSRLPAARSLGAGSPALKAEYVPDGTGSLGLDGQSVQTTVAEVQRVVDLVFAHLARRGEKTLAVVAGNRTHASAIAEGIRVQLPNHPWAAKYFRTASERFVVTSIDKLAGMQRDAIILSLGYGRTTHGKIVHDFGALSAPGGDELFVNAVTRARESMVLVSALRPQDMDLARLRHGAHRFLELVGRVLGGDSGMSATTTPLQDPLVTDLMTRLADRGAIVTQHYRGVLDIAAHALDVTGNGTAAPLAVVYDGTQGYRKLTVRERSRLRPQLFEALGWRYVPLWTIDVFSDPDRVANMLAGFLGLDGSTQDSADAVASGQEKNARQAKEGHVSDGNSRSSNLADA</sequence>
<comment type="caution">
    <text evidence="2">The sequence shown here is derived from an EMBL/GenBank/DDBJ whole genome shotgun (WGS) entry which is preliminary data.</text>
</comment>